<proteinExistence type="predicted"/>
<name>M2ATN4_9BACT</name>
<reference evidence="1" key="2">
    <citation type="journal article" date="2013" name="Mar. Genomics">
        <title>Expression of sulfatases in Rhodopirellula baltica and the diversity of sulfatases in the genus Rhodopirellula.</title>
        <authorList>
            <person name="Wegner C.E."/>
            <person name="Richter-Heitmann T."/>
            <person name="Klindworth A."/>
            <person name="Klockow C."/>
            <person name="Richter M."/>
            <person name="Achstetter T."/>
            <person name="Glockner F.O."/>
            <person name="Harder J."/>
        </authorList>
    </citation>
    <scope>NUCLEOTIDE SEQUENCE [LARGE SCALE GENOMIC DNA]</scope>
    <source>
        <strain evidence="1">6C</strain>
    </source>
</reference>
<evidence type="ECO:0000313" key="1">
    <source>
        <dbReference type="EMBL" id="EMB13364.1"/>
    </source>
</evidence>
<accession>M2ATN4</accession>
<organism evidence="1 2">
    <name type="scientific">Rhodopirellula europaea 6C</name>
    <dbReference type="NCBI Taxonomy" id="1263867"/>
    <lineage>
        <taxon>Bacteria</taxon>
        <taxon>Pseudomonadati</taxon>
        <taxon>Planctomycetota</taxon>
        <taxon>Planctomycetia</taxon>
        <taxon>Pirellulales</taxon>
        <taxon>Pirellulaceae</taxon>
        <taxon>Rhodopirellula</taxon>
    </lineage>
</organism>
<gene>
    <name evidence="1" type="ORF">RE6C_05927</name>
</gene>
<keyword evidence="2" id="KW-1185">Reference proteome</keyword>
<protein>
    <submittedName>
        <fullName evidence="1">Uncharacterized protein</fullName>
    </submittedName>
</protein>
<dbReference type="Proteomes" id="UP000011529">
    <property type="component" value="Unassembled WGS sequence"/>
</dbReference>
<comment type="caution">
    <text evidence="1">The sequence shown here is derived from an EMBL/GenBank/DDBJ whole genome shotgun (WGS) entry which is preliminary data.</text>
</comment>
<dbReference type="AlphaFoldDB" id="M2ATN4"/>
<reference evidence="1" key="1">
    <citation type="submission" date="2012-11" db="EMBL/GenBank/DDBJ databases">
        <title>Permanent draft genomes of Rhodopirellula europaea strain SH398 and 6C.</title>
        <authorList>
            <person name="Richter M."/>
            <person name="Richter-Heitmann T."/>
            <person name="Frank C."/>
            <person name="Harder J."/>
            <person name="Glockner F.O."/>
        </authorList>
    </citation>
    <scope>NUCLEOTIDE SEQUENCE</scope>
    <source>
        <strain evidence="1">6C</strain>
    </source>
</reference>
<evidence type="ECO:0000313" key="2">
    <source>
        <dbReference type="Proteomes" id="UP000011529"/>
    </source>
</evidence>
<sequence>MPPALEVLPVESALPIAPLASEVHRVALSRACRFPIQTLTNPGWQTRRIRDLDH</sequence>
<dbReference type="EMBL" id="ANMO01000267">
    <property type="protein sequence ID" value="EMB13364.1"/>
    <property type="molecule type" value="Genomic_DNA"/>
</dbReference>